<dbReference type="EMBL" id="KF121785">
    <property type="protein sequence ID" value="AIA89077.1"/>
    <property type="molecule type" value="Genomic_DNA"/>
</dbReference>
<organism evidence="1">
    <name type="scientific">uncultured Olsenella sp</name>
    <dbReference type="NCBI Taxonomy" id="190764"/>
    <lineage>
        <taxon>Bacteria</taxon>
        <taxon>Bacillati</taxon>
        <taxon>Actinomycetota</taxon>
        <taxon>Coriobacteriia</taxon>
        <taxon>Coriobacteriales</taxon>
        <taxon>Atopobiaceae</taxon>
        <taxon>Olsenella</taxon>
        <taxon>environmental samples</taxon>
    </lineage>
</organism>
<protein>
    <submittedName>
        <fullName evidence="1">CAZy families GH32 protein</fullName>
    </submittedName>
</protein>
<proteinExistence type="predicted"/>
<evidence type="ECO:0000313" key="1">
    <source>
        <dbReference type="EMBL" id="AIA89077.1"/>
    </source>
</evidence>
<accession>A0A060C2C4</accession>
<name>A0A060C2C4_9ACTN</name>
<dbReference type="AlphaFoldDB" id="A0A060C2C4"/>
<reference evidence="1" key="1">
    <citation type="journal article" date="2013" name="Environ. Microbiol.">
        <title>Seasonally variable intestinal metagenomes of the red palm weevil (Rhynchophorus ferrugineus).</title>
        <authorList>
            <person name="Jia S."/>
            <person name="Zhang X."/>
            <person name="Zhang G."/>
            <person name="Yin A."/>
            <person name="Zhang S."/>
            <person name="Li F."/>
            <person name="Wang L."/>
            <person name="Zhao D."/>
            <person name="Yun Q."/>
            <person name="Tala"/>
            <person name="Wang J."/>
            <person name="Sun G."/>
            <person name="Baabdullah M."/>
            <person name="Yu X."/>
            <person name="Hu S."/>
            <person name="Al-Mssallem I.S."/>
            <person name="Yu J."/>
        </authorList>
    </citation>
    <scope>NUCLEOTIDE SEQUENCE</scope>
</reference>
<feature type="non-terminal residue" evidence="1">
    <location>
        <position position="1"/>
    </location>
</feature>
<sequence length="126" mass="14084">GLPDAPYLSRLPGLGFWQCITVPRLITMEDDGLLCAYPVPELERLRGNKAKRLKDSLIFSDHHADICIEEIKGNLKLTLDDALEIFYESGIAGLRFIDTRVSGGRELRSCSVDHVSSVRVLMMARP</sequence>